<evidence type="ECO:0000313" key="1">
    <source>
        <dbReference type="EMBL" id="MBU3854814.1"/>
    </source>
</evidence>
<dbReference type="EMBL" id="JAHLFU010000286">
    <property type="protein sequence ID" value="MBU3854814.1"/>
    <property type="molecule type" value="Genomic_DNA"/>
</dbReference>
<sequence>MSAFSLGMLSQGCYASTGMEARINGEVSNDTWPWKLAYSGFSVSVRATCGIH</sequence>
<name>A0A9E2L942_9BACT</name>
<protein>
    <submittedName>
        <fullName evidence="1">Uncharacterized protein</fullName>
    </submittedName>
</protein>
<reference evidence="1" key="1">
    <citation type="journal article" date="2021" name="PeerJ">
        <title>Extensive microbial diversity within the chicken gut microbiome revealed by metagenomics and culture.</title>
        <authorList>
            <person name="Gilroy R."/>
            <person name="Ravi A."/>
            <person name="Getino M."/>
            <person name="Pursley I."/>
            <person name="Horton D.L."/>
            <person name="Alikhan N.F."/>
            <person name="Baker D."/>
            <person name="Gharbi K."/>
            <person name="Hall N."/>
            <person name="Watson M."/>
            <person name="Adriaenssens E.M."/>
            <person name="Foster-Nyarko E."/>
            <person name="Jarju S."/>
            <person name="Secka A."/>
            <person name="Antonio M."/>
            <person name="Oren A."/>
            <person name="Chaudhuri R.R."/>
            <person name="La Ragione R."/>
            <person name="Hildebrand F."/>
            <person name="Pallen M.J."/>
        </authorList>
    </citation>
    <scope>NUCLEOTIDE SEQUENCE</scope>
    <source>
        <strain evidence="1">G3-2149</strain>
    </source>
</reference>
<organism evidence="1 2">
    <name type="scientific">Candidatus Paraprevotella stercoravium</name>
    <dbReference type="NCBI Taxonomy" id="2838725"/>
    <lineage>
        <taxon>Bacteria</taxon>
        <taxon>Pseudomonadati</taxon>
        <taxon>Bacteroidota</taxon>
        <taxon>Bacteroidia</taxon>
        <taxon>Bacteroidales</taxon>
        <taxon>Prevotellaceae</taxon>
        <taxon>Paraprevotella</taxon>
    </lineage>
</organism>
<reference evidence="1" key="2">
    <citation type="submission" date="2021-04" db="EMBL/GenBank/DDBJ databases">
        <authorList>
            <person name="Gilroy R."/>
        </authorList>
    </citation>
    <scope>NUCLEOTIDE SEQUENCE</scope>
    <source>
        <strain evidence="1">G3-2149</strain>
    </source>
</reference>
<comment type="caution">
    <text evidence="1">The sequence shown here is derived from an EMBL/GenBank/DDBJ whole genome shotgun (WGS) entry which is preliminary data.</text>
</comment>
<accession>A0A9E2L942</accession>
<dbReference type="AlphaFoldDB" id="A0A9E2L942"/>
<dbReference type="Proteomes" id="UP000823865">
    <property type="component" value="Unassembled WGS sequence"/>
</dbReference>
<proteinExistence type="predicted"/>
<evidence type="ECO:0000313" key="2">
    <source>
        <dbReference type="Proteomes" id="UP000823865"/>
    </source>
</evidence>
<gene>
    <name evidence="1" type="ORF">H9789_13570</name>
</gene>